<keyword evidence="1" id="KW-0472">Membrane</keyword>
<dbReference type="AlphaFoldDB" id="A0A1Q9A787"/>
<evidence type="ECO:0000313" key="4">
    <source>
        <dbReference type="Proteomes" id="UP000185598"/>
    </source>
</evidence>
<keyword evidence="1" id="KW-1133">Transmembrane helix</keyword>
<protein>
    <recommendedName>
        <fullName evidence="6">DUF624 domain-containing protein</fullName>
    </recommendedName>
</protein>
<reference evidence="2 5" key="2">
    <citation type="submission" date="2020-08" db="EMBL/GenBank/DDBJ databases">
        <title>Genomic Encyclopedia of Type Strains, Phase IV (KMG-IV): sequencing the most valuable type-strain genomes for metagenomic binning, comparative biology and taxonomic classification.</title>
        <authorList>
            <person name="Goeker M."/>
        </authorList>
    </citation>
    <scope>NUCLEOTIDE SEQUENCE [LARGE SCALE GENOMIC DNA]</scope>
    <source>
        <strain evidence="2 5">DSM 100021</strain>
    </source>
</reference>
<feature type="transmembrane region" description="Helical" evidence="1">
    <location>
        <begin position="172"/>
        <end position="191"/>
    </location>
</feature>
<dbReference type="OrthoDB" id="1852280at2"/>
<reference evidence="3 4" key="1">
    <citation type="submission" date="2016-09" db="EMBL/GenBank/DDBJ databases">
        <title>Rhizobium oryziradicis sp. nov., isolated from the root of rice.</title>
        <authorList>
            <person name="Zhao J."/>
            <person name="Zhang X."/>
        </authorList>
    </citation>
    <scope>NUCLEOTIDE SEQUENCE [LARGE SCALE GENOMIC DNA]</scope>
    <source>
        <strain evidence="3 4">14971</strain>
    </source>
</reference>
<feature type="transmembrane region" description="Helical" evidence="1">
    <location>
        <begin position="197"/>
        <end position="215"/>
    </location>
</feature>
<dbReference type="Proteomes" id="UP000544107">
    <property type="component" value="Unassembled WGS sequence"/>
</dbReference>
<keyword evidence="4" id="KW-1185">Reference proteome</keyword>
<proteinExistence type="predicted"/>
<dbReference type="Proteomes" id="UP000185598">
    <property type="component" value="Unassembled WGS sequence"/>
</dbReference>
<name>A0A1Q9A787_9HYPH</name>
<feature type="transmembrane region" description="Helical" evidence="1">
    <location>
        <begin position="44"/>
        <end position="71"/>
    </location>
</feature>
<dbReference type="EMBL" id="MKIN01000021">
    <property type="protein sequence ID" value="OLP50447.1"/>
    <property type="molecule type" value="Genomic_DNA"/>
</dbReference>
<evidence type="ECO:0000313" key="5">
    <source>
        <dbReference type="Proteomes" id="UP000544107"/>
    </source>
</evidence>
<dbReference type="STRING" id="887144.BJF91_14225"/>
<evidence type="ECO:0008006" key="6">
    <source>
        <dbReference type="Google" id="ProtNLM"/>
    </source>
</evidence>
<sequence>MQWLEAMWSREGKGIPKDAPKRQGLALFIEIIAREFFELVKLNLLFLASALPLITLPAAVFASASICRMMVEDRNVYLLRDYLEAMRAHALRATVWGLASGLALWICVEAILTYGAKSHESLIYAVPLAVSLLATGFIGLCSAHFVVLSVMSRRKALTILKLSALATLARPLPVLAALGFAASLWLLHVLFYPISVFMPVTINISLGLFALSFAADKAARMVLGGIDKNATESAGGAFL</sequence>
<gene>
    <name evidence="3" type="ORF">BJF91_14225</name>
    <name evidence="2" type="ORF">GGQ71_002656</name>
</gene>
<feature type="transmembrane region" description="Helical" evidence="1">
    <location>
        <begin position="91"/>
        <end position="116"/>
    </location>
</feature>
<evidence type="ECO:0000256" key="1">
    <source>
        <dbReference type="SAM" id="Phobius"/>
    </source>
</evidence>
<dbReference type="EMBL" id="JACIED010000003">
    <property type="protein sequence ID" value="MBB4008376.1"/>
    <property type="molecule type" value="Genomic_DNA"/>
</dbReference>
<dbReference type="RefSeq" id="WP_075614339.1">
    <property type="nucleotide sequence ID" value="NZ_JACIED010000003.1"/>
</dbReference>
<comment type="caution">
    <text evidence="3">The sequence shown here is derived from an EMBL/GenBank/DDBJ whole genome shotgun (WGS) entry which is preliminary data.</text>
</comment>
<evidence type="ECO:0000313" key="2">
    <source>
        <dbReference type="EMBL" id="MBB4008376.1"/>
    </source>
</evidence>
<accession>A0A1Q9A787</accession>
<evidence type="ECO:0000313" key="3">
    <source>
        <dbReference type="EMBL" id="OLP50447.1"/>
    </source>
</evidence>
<organism evidence="3 4">
    <name type="scientific">Allorhizobium taibaishanense</name>
    <dbReference type="NCBI Taxonomy" id="887144"/>
    <lineage>
        <taxon>Bacteria</taxon>
        <taxon>Pseudomonadati</taxon>
        <taxon>Pseudomonadota</taxon>
        <taxon>Alphaproteobacteria</taxon>
        <taxon>Hyphomicrobiales</taxon>
        <taxon>Rhizobiaceae</taxon>
        <taxon>Rhizobium/Agrobacterium group</taxon>
        <taxon>Allorhizobium</taxon>
    </lineage>
</organism>
<keyword evidence="1" id="KW-0812">Transmembrane</keyword>
<feature type="transmembrane region" description="Helical" evidence="1">
    <location>
        <begin position="122"/>
        <end position="151"/>
    </location>
</feature>